<evidence type="ECO:0000256" key="5">
    <source>
        <dbReference type="ARBA" id="ARBA00022857"/>
    </source>
</evidence>
<gene>
    <name evidence="12" type="ORF">J9309_03950</name>
</gene>
<dbReference type="InterPro" id="IPR008927">
    <property type="entry name" value="6-PGluconate_DH-like_C_sf"/>
</dbReference>
<evidence type="ECO:0000259" key="10">
    <source>
        <dbReference type="Pfam" id="PF02558"/>
    </source>
</evidence>
<evidence type="ECO:0000256" key="7">
    <source>
        <dbReference type="ARBA" id="ARBA00032024"/>
    </source>
</evidence>
<sequence length="302" mass="34445">MSINSVYFLGLGALGAKYAASFYEYKPEIVKVIVNQKRKVRYKNEKIYVNEKEYDFDYITPEDKYNIPDYIFLVVKSSHLDQAIEDLKPFVGENTKIISLMNGISSESILAEHFGWHRVLNAVAYMDAIKIGNKVAYGSIGKIVFGHVNNEFQEELTELHQFMLDANIPNELSQEIQKAQWAKYLINVVANQLSFILEFQYKEFVSNESVLKLMDMVADEVISVGNALGIEIGEEEIKRMKSTLTKVDGEAKTSMLQDREAKRNSEVDEFSGEIIKLGKEVGVKTPCNELIYNMVKAIEKTY</sequence>
<keyword evidence="5 9" id="KW-0521">NADP</keyword>
<evidence type="ECO:0000256" key="4">
    <source>
        <dbReference type="ARBA" id="ARBA00019465"/>
    </source>
</evidence>
<dbReference type="PANTHER" id="PTHR21708">
    <property type="entry name" value="PROBABLE 2-DEHYDROPANTOATE 2-REDUCTASE"/>
    <property type="match status" value="1"/>
</dbReference>
<dbReference type="NCBIfam" id="TIGR00745">
    <property type="entry name" value="apbA_panE"/>
    <property type="match status" value="1"/>
</dbReference>
<comment type="catalytic activity">
    <reaction evidence="8 9">
        <text>(R)-pantoate + NADP(+) = 2-dehydropantoate + NADPH + H(+)</text>
        <dbReference type="Rhea" id="RHEA:16233"/>
        <dbReference type="ChEBI" id="CHEBI:11561"/>
        <dbReference type="ChEBI" id="CHEBI:15378"/>
        <dbReference type="ChEBI" id="CHEBI:15980"/>
        <dbReference type="ChEBI" id="CHEBI:57783"/>
        <dbReference type="ChEBI" id="CHEBI:58349"/>
        <dbReference type="EC" id="1.1.1.169"/>
    </reaction>
</comment>
<dbReference type="InterPro" id="IPR003710">
    <property type="entry name" value="ApbA"/>
</dbReference>
<dbReference type="InterPro" id="IPR051402">
    <property type="entry name" value="KPR-Related"/>
</dbReference>
<dbReference type="EMBL" id="CP072842">
    <property type="protein sequence ID" value="QTV06489.1"/>
    <property type="molecule type" value="Genomic_DNA"/>
</dbReference>
<organism evidence="12 13">
    <name type="scientific">Faecalibacter bovis</name>
    <dbReference type="NCBI Taxonomy" id="2898187"/>
    <lineage>
        <taxon>Bacteria</taxon>
        <taxon>Pseudomonadati</taxon>
        <taxon>Bacteroidota</taxon>
        <taxon>Flavobacteriia</taxon>
        <taxon>Flavobacteriales</taxon>
        <taxon>Weeksellaceae</taxon>
        <taxon>Faecalibacter</taxon>
    </lineage>
</organism>
<protein>
    <recommendedName>
        <fullName evidence="4 9">2-dehydropantoate 2-reductase</fullName>
        <ecNumber evidence="3 9">1.1.1.169</ecNumber>
    </recommendedName>
    <alternativeName>
        <fullName evidence="7 9">Ketopantoate reductase</fullName>
    </alternativeName>
</protein>
<feature type="domain" description="Ketopantoate reductase C-terminal" evidence="11">
    <location>
        <begin position="176"/>
        <end position="299"/>
    </location>
</feature>
<keyword evidence="6 9" id="KW-0560">Oxidoreductase</keyword>
<dbReference type="InterPro" id="IPR013752">
    <property type="entry name" value="KPA_reductase"/>
</dbReference>
<evidence type="ECO:0000256" key="3">
    <source>
        <dbReference type="ARBA" id="ARBA00013014"/>
    </source>
</evidence>
<evidence type="ECO:0000256" key="9">
    <source>
        <dbReference type="RuleBase" id="RU362068"/>
    </source>
</evidence>
<dbReference type="Gene3D" id="1.10.1040.10">
    <property type="entry name" value="N-(1-d-carboxylethyl)-l-norvaline Dehydrogenase, domain 2"/>
    <property type="match status" value="1"/>
</dbReference>
<evidence type="ECO:0000313" key="13">
    <source>
        <dbReference type="Proteomes" id="UP000672011"/>
    </source>
</evidence>
<evidence type="ECO:0000259" key="11">
    <source>
        <dbReference type="Pfam" id="PF08546"/>
    </source>
</evidence>
<keyword evidence="13" id="KW-1185">Reference proteome</keyword>
<dbReference type="PANTHER" id="PTHR21708:SF26">
    <property type="entry name" value="2-DEHYDROPANTOATE 2-REDUCTASE"/>
    <property type="match status" value="1"/>
</dbReference>
<dbReference type="SUPFAM" id="SSF51735">
    <property type="entry name" value="NAD(P)-binding Rossmann-fold domains"/>
    <property type="match status" value="1"/>
</dbReference>
<dbReference type="Gene3D" id="3.40.50.720">
    <property type="entry name" value="NAD(P)-binding Rossmann-like Domain"/>
    <property type="match status" value="1"/>
</dbReference>
<reference evidence="13" key="2">
    <citation type="submission" date="2021-04" db="EMBL/GenBank/DDBJ databases">
        <title>Taxonomy of Flavobacteriaceae bacterium ZY171143.</title>
        <authorList>
            <person name="Li F."/>
        </authorList>
    </citation>
    <scope>NUCLEOTIDE SEQUENCE [LARGE SCALE GENOMIC DNA]</scope>
    <source>
        <strain evidence="13">ZY171143</strain>
    </source>
</reference>
<dbReference type="InterPro" id="IPR036291">
    <property type="entry name" value="NAD(P)-bd_dom_sf"/>
</dbReference>
<evidence type="ECO:0000256" key="8">
    <source>
        <dbReference type="ARBA" id="ARBA00048793"/>
    </source>
</evidence>
<reference evidence="12 13" key="1">
    <citation type="journal article" date="2021" name="Int. J. Syst. Evol. Microbiol.">
        <title>Faecalibacter bovis sp. nov., isolated from cow faeces.</title>
        <authorList>
            <person name="Li F."/>
            <person name="Zhao W."/>
            <person name="Hong Q."/>
            <person name="Shao Q."/>
            <person name="Song J."/>
            <person name="Yang S."/>
        </authorList>
    </citation>
    <scope>NUCLEOTIDE SEQUENCE [LARGE SCALE GENOMIC DNA]</scope>
    <source>
        <strain evidence="12 13">ZY171143</strain>
    </source>
</reference>
<comment type="pathway">
    <text evidence="1 9">Cofactor biosynthesis; (R)-pantothenate biosynthesis; (R)-pantoate from 3-methyl-2-oxobutanoate: step 2/2.</text>
</comment>
<comment type="similarity">
    <text evidence="2 9">Belongs to the ketopantoate reductase family.</text>
</comment>
<feature type="domain" description="Ketopantoate reductase N-terminal" evidence="10">
    <location>
        <begin position="7"/>
        <end position="149"/>
    </location>
</feature>
<keyword evidence="9" id="KW-0566">Pantothenate biosynthesis</keyword>
<dbReference type="EC" id="1.1.1.169" evidence="3 9"/>
<comment type="function">
    <text evidence="9">Catalyzes the NADPH-dependent reduction of ketopantoate into pantoic acid.</text>
</comment>
<evidence type="ECO:0000256" key="6">
    <source>
        <dbReference type="ARBA" id="ARBA00023002"/>
    </source>
</evidence>
<accession>A0ABX7XF93</accession>
<dbReference type="SUPFAM" id="SSF48179">
    <property type="entry name" value="6-phosphogluconate dehydrogenase C-terminal domain-like"/>
    <property type="match status" value="1"/>
</dbReference>
<dbReference type="Pfam" id="PF02558">
    <property type="entry name" value="ApbA"/>
    <property type="match status" value="1"/>
</dbReference>
<dbReference type="InterPro" id="IPR013332">
    <property type="entry name" value="KPR_N"/>
</dbReference>
<evidence type="ECO:0000313" key="12">
    <source>
        <dbReference type="EMBL" id="QTV06489.1"/>
    </source>
</evidence>
<dbReference type="InterPro" id="IPR013328">
    <property type="entry name" value="6PGD_dom2"/>
</dbReference>
<name>A0ABX7XF93_9FLAO</name>
<evidence type="ECO:0000256" key="1">
    <source>
        <dbReference type="ARBA" id="ARBA00004994"/>
    </source>
</evidence>
<proteinExistence type="inferred from homology"/>
<dbReference type="Proteomes" id="UP000672011">
    <property type="component" value="Chromosome"/>
</dbReference>
<evidence type="ECO:0000256" key="2">
    <source>
        <dbReference type="ARBA" id="ARBA00007870"/>
    </source>
</evidence>
<dbReference type="RefSeq" id="WP_230477207.1">
    <property type="nucleotide sequence ID" value="NZ_CP072842.1"/>
</dbReference>
<dbReference type="Pfam" id="PF08546">
    <property type="entry name" value="ApbA_C"/>
    <property type="match status" value="1"/>
</dbReference>